<keyword evidence="3" id="KW-1185">Reference proteome</keyword>
<comment type="caution">
    <text evidence="2">The sequence shown here is derived from an EMBL/GenBank/DDBJ whole genome shotgun (WGS) entry which is preliminary data.</text>
</comment>
<dbReference type="HOGENOM" id="CLU_2285288_0_0_6"/>
<dbReference type="PATRIC" id="fig|1120926.3.peg.2563"/>
<evidence type="ECO:0000256" key="1">
    <source>
        <dbReference type="SAM" id="Phobius"/>
    </source>
</evidence>
<name>N8ZN38_9GAMM</name>
<accession>N8ZN38</accession>
<evidence type="ECO:0000313" key="3">
    <source>
        <dbReference type="Proteomes" id="UP000013117"/>
    </source>
</evidence>
<organism evidence="2 3">
    <name type="scientific">Acinetobacter gerneri DSM 14967 = CIP 107464 = MTCC 9824</name>
    <dbReference type="NCBI Taxonomy" id="1120926"/>
    <lineage>
        <taxon>Bacteria</taxon>
        <taxon>Pseudomonadati</taxon>
        <taxon>Pseudomonadota</taxon>
        <taxon>Gammaproteobacteria</taxon>
        <taxon>Moraxellales</taxon>
        <taxon>Moraxellaceae</taxon>
        <taxon>Acinetobacter</taxon>
    </lineage>
</organism>
<sequence>MMVLIFLSLCFIARNLFHVLEVGKVGKLDNSLDMINFFTGAENLPLIQFNLSKDIAEIIKGYEERNKIKVDFLNSAFKEIKFCGLMFVLTVLFIVIDTIIK</sequence>
<evidence type="ECO:0000313" key="2">
    <source>
        <dbReference type="EMBL" id="ENV32925.1"/>
    </source>
</evidence>
<proteinExistence type="predicted"/>
<dbReference type="EMBL" id="APPN01000071">
    <property type="protein sequence ID" value="ENV32925.1"/>
    <property type="molecule type" value="Genomic_DNA"/>
</dbReference>
<feature type="transmembrane region" description="Helical" evidence="1">
    <location>
        <begin position="79"/>
        <end position="100"/>
    </location>
</feature>
<reference evidence="2 3" key="1">
    <citation type="submission" date="2013-02" db="EMBL/GenBank/DDBJ databases">
        <title>The Genome Sequence of Acinetobacter gerneri CIP 107464.</title>
        <authorList>
            <consortium name="The Broad Institute Genome Sequencing Platform"/>
            <consortium name="The Broad Institute Genome Sequencing Center for Infectious Disease"/>
            <person name="Cerqueira G."/>
            <person name="Feldgarden M."/>
            <person name="Courvalin P."/>
            <person name="Perichon B."/>
            <person name="Grillot-Courvalin C."/>
            <person name="Clermont D."/>
            <person name="Rocha E."/>
            <person name="Yoon E.-J."/>
            <person name="Nemec A."/>
            <person name="Walker B."/>
            <person name="Young S.K."/>
            <person name="Zeng Q."/>
            <person name="Gargeya S."/>
            <person name="Fitzgerald M."/>
            <person name="Haas B."/>
            <person name="Abouelleil A."/>
            <person name="Alvarado L."/>
            <person name="Arachchi H.M."/>
            <person name="Berlin A.M."/>
            <person name="Chapman S.B."/>
            <person name="Dewar J."/>
            <person name="Goldberg J."/>
            <person name="Griggs A."/>
            <person name="Gujja S."/>
            <person name="Hansen M."/>
            <person name="Howarth C."/>
            <person name="Imamovic A."/>
            <person name="Larimer J."/>
            <person name="McCowan C."/>
            <person name="Murphy C."/>
            <person name="Neiman D."/>
            <person name="Pearson M."/>
            <person name="Priest M."/>
            <person name="Roberts A."/>
            <person name="Saif S."/>
            <person name="Shea T."/>
            <person name="Sisk P."/>
            <person name="Sykes S."/>
            <person name="Wortman J."/>
            <person name="Nusbaum C."/>
            <person name="Birren B."/>
        </authorList>
    </citation>
    <scope>NUCLEOTIDE SEQUENCE [LARGE SCALE GENOMIC DNA]</scope>
    <source>
        <strain evidence="2 3">CIP 107464</strain>
    </source>
</reference>
<gene>
    <name evidence="2" type="ORF">F960_02647</name>
</gene>
<dbReference type="Proteomes" id="UP000013117">
    <property type="component" value="Unassembled WGS sequence"/>
</dbReference>
<dbReference type="AlphaFoldDB" id="N8ZN38"/>
<dbReference type="STRING" id="202952.GCA_000747725_03502"/>
<dbReference type="eggNOG" id="ENOG5031RIQ">
    <property type="taxonomic scope" value="Bacteria"/>
</dbReference>
<keyword evidence="1" id="KW-0812">Transmembrane</keyword>
<keyword evidence="1" id="KW-1133">Transmembrane helix</keyword>
<keyword evidence="1" id="KW-0472">Membrane</keyword>
<protein>
    <submittedName>
        <fullName evidence="2">Uncharacterized protein</fullName>
    </submittedName>
</protein>